<accession>A0A7J9GRG5</accession>
<dbReference type="Proteomes" id="UP000593560">
    <property type="component" value="Unassembled WGS sequence"/>
</dbReference>
<evidence type="ECO:0000313" key="1">
    <source>
        <dbReference type="EMBL" id="MBA0799908.1"/>
    </source>
</evidence>
<comment type="caution">
    <text evidence="1">The sequence shown here is derived from an EMBL/GenBank/DDBJ whole genome shotgun (WGS) entry which is preliminary data.</text>
</comment>
<sequence>MEVEGFGDDFFCSVFDYLTGREFATKTFLTKCTRHGKIWLQKISQS</sequence>
<organism evidence="1 2">
    <name type="scientific">Gossypium harknessii</name>
    <dbReference type="NCBI Taxonomy" id="34285"/>
    <lineage>
        <taxon>Eukaryota</taxon>
        <taxon>Viridiplantae</taxon>
        <taxon>Streptophyta</taxon>
        <taxon>Embryophyta</taxon>
        <taxon>Tracheophyta</taxon>
        <taxon>Spermatophyta</taxon>
        <taxon>Magnoliopsida</taxon>
        <taxon>eudicotyledons</taxon>
        <taxon>Gunneridae</taxon>
        <taxon>Pentapetalae</taxon>
        <taxon>rosids</taxon>
        <taxon>malvids</taxon>
        <taxon>Malvales</taxon>
        <taxon>Malvaceae</taxon>
        <taxon>Malvoideae</taxon>
        <taxon>Gossypium</taxon>
    </lineage>
</organism>
<proteinExistence type="predicted"/>
<dbReference type="AlphaFoldDB" id="A0A7J9GRG5"/>
<protein>
    <submittedName>
        <fullName evidence="1">Uncharacterized protein</fullName>
    </submittedName>
</protein>
<keyword evidence="2" id="KW-1185">Reference proteome</keyword>
<dbReference type="EMBL" id="JABFAD010000006">
    <property type="protein sequence ID" value="MBA0799908.1"/>
    <property type="molecule type" value="Genomic_DNA"/>
</dbReference>
<name>A0A7J9GRG5_9ROSI</name>
<evidence type="ECO:0000313" key="2">
    <source>
        <dbReference type="Proteomes" id="UP000593560"/>
    </source>
</evidence>
<reference evidence="1 2" key="1">
    <citation type="journal article" date="2019" name="Genome Biol. Evol.">
        <title>Insights into the evolution of the New World diploid cottons (Gossypium, subgenus Houzingenia) based on genome sequencing.</title>
        <authorList>
            <person name="Grover C.E."/>
            <person name="Arick M.A. 2nd"/>
            <person name="Thrash A."/>
            <person name="Conover J.L."/>
            <person name="Sanders W.S."/>
            <person name="Peterson D.G."/>
            <person name="Frelichowski J.E."/>
            <person name="Scheffler J.A."/>
            <person name="Scheffler B.E."/>
            <person name="Wendel J.F."/>
        </authorList>
    </citation>
    <scope>NUCLEOTIDE SEQUENCE [LARGE SCALE GENOMIC DNA]</scope>
    <source>
        <strain evidence="1">0</strain>
        <tissue evidence="1">Leaf</tissue>
    </source>
</reference>
<dbReference type="OrthoDB" id="983280at2759"/>
<gene>
    <name evidence="1" type="ORF">Gohar_010389</name>
</gene>